<dbReference type="EMBL" id="CM003613">
    <property type="protein sequence ID" value="KYP56665.1"/>
    <property type="molecule type" value="Genomic_DNA"/>
</dbReference>
<dbReference type="Pfam" id="PF14244">
    <property type="entry name" value="Retrotran_gag_3"/>
    <property type="match status" value="1"/>
</dbReference>
<evidence type="ECO:0000259" key="1">
    <source>
        <dbReference type="Pfam" id="PF14244"/>
    </source>
</evidence>
<dbReference type="PANTHER" id="PTHR37610">
    <property type="entry name" value="CCHC-TYPE DOMAIN-CONTAINING PROTEIN"/>
    <property type="match status" value="1"/>
</dbReference>
<dbReference type="AlphaFoldDB" id="A0A151SPF8"/>
<gene>
    <name evidence="2" type="ORF">KK1_002909</name>
</gene>
<dbReference type="InterPro" id="IPR029472">
    <property type="entry name" value="Copia-like_N"/>
</dbReference>
<accession>A0A151SPF8</accession>
<protein>
    <recommendedName>
        <fullName evidence="1">Retrotransposon Copia-like N-terminal domain-containing protein</fullName>
    </recommendedName>
</protein>
<dbReference type="PANTHER" id="PTHR37610:SF100">
    <property type="entry name" value="COPIA-LIKE POLYPROTEIN_RETROTRANSPOSON"/>
    <property type="match status" value="1"/>
</dbReference>
<feature type="domain" description="Retrotransposon Copia-like N-terminal" evidence="1">
    <location>
        <begin position="15"/>
        <end position="62"/>
    </location>
</feature>
<name>A0A151SPF8_CAJCA</name>
<sequence>MANYGNKSDPSYSLHHFDHPGMVLVSKPLNGDNYSTWRRAITISLNAKSKFGFVDGTLKAPSAETKPEDYATWKKCNDMVFSWIFNSLTPNIADNIIFYDTAHEVWEDLQNFFFKNNAPRIFQLEKEIACLTQDQLTVTAYYTKLKKKLG</sequence>
<reference evidence="2 3" key="1">
    <citation type="journal article" date="2012" name="Nat. Biotechnol.">
        <title>Draft genome sequence of pigeonpea (Cajanus cajan), an orphan legume crop of resource-poor farmers.</title>
        <authorList>
            <person name="Varshney R.K."/>
            <person name="Chen W."/>
            <person name="Li Y."/>
            <person name="Bharti A.K."/>
            <person name="Saxena R.K."/>
            <person name="Schlueter J.A."/>
            <person name="Donoghue M.T."/>
            <person name="Azam S."/>
            <person name="Fan G."/>
            <person name="Whaley A.M."/>
            <person name="Farmer A.D."/>
            <person name="Sheridan J."/>
            <person name="Iwata A."/>
            <person name="Tuteja R."/>
            <person name="Penmetsa R.V."/>
            <person name="Wu W."/>
            <person name="Upadhyaya H.D."/>
            <person name="Yang S.P."/>
            <person name="Shah T."/>
            <person name="Saxena K.B."/>
            <person name="Michael T."/>
            <person name="McCombie W.R."/>
            <person name="Yang B."/>
            <person name="Zhang G."/>
            <person name="Yang H."/>
            <person name="Wang J."/>
            <person name="Spillane C."/>
            <person name="Cook D.R."/>
            <person name="May G.D."/>
            <person name="Xu X."/>
            <person name="Jackson S.A."/>
        </authorList>
    </citation>
    <scope>NUCLEOTIDE SEQUENCE [LARGE SCALE GENOMIC DNA]</scope>
    <source>
        <strain evidence="3">cv. Asha</strain>
    </source>
</reference>
<keyword evidence="3" id="KW-1185">Reference proteome</keyword>
<organism evidence="2 3">
    <name type="scientific">Cajanus cajan</name>
    <name type="common">Pigeon pea</name>
    <name type="synonym">Cajanus indicus</name>
    <dbReference type="NCBI Taxonomy" id="3821"/>
    <lineage>
        <taxon>Eukaryota</taxon>
        <taxon>Viridiplantae</taxon>
        <taxon>Streptophyta</taxon>
        <taxon>Embryophyta</taxon>
        <taxon>Tracheophyta</taxon>
        <taxon>Spermatophyta</taxon>
        <taxon>Magnoliopsida</taxon>
        <taxon>eudicotyledons</taxon>
        <taxon>Gunneridae</taxon>
        <taxon>Pentapetalae</taxon>
        <taxon>rosids</taxon>
        <taxon>fabids</taxon>
        <taxon>Fabales</taxon>
        <taxon>Fabaceae</taxon>
        <taxon>Papilionoideae</taxon>
        <taxon>50 kb inversion clade</taxon>
        <taxon>NPAAA clade</taxon>
        <taxon>indigoferoid/millettioid clade</taxon>
        <taxon>Phaseoleae</taxon>
        <taxon>Cajanus</taxon>
    </lineage>
</organism>
<dbReference type="OMA" id="WILNSIT"/>
<evidence type="ECO:0000313" key="3">
    <source>
        <dbReference type="Proteomes" id="UP000075243"/>
    </source>
</evidence>
<proteinExistence type="predicted"/>
<dbReference type="Gramene" id="C.cajan_02842.t">
    <property type="protein sequence ID" value="C.cajan_02842.t.cds1"/>
    <property type="gene ID" value="C.cajan_02842"/>
</dbReference>
<dbReference type="Proteomes" id="UP000075243">
    <property type="component" value="Chromosome 11"/>
</dbReference>
<evidence type="ECO:0000313" key="2">
    <source>
        <dbReference type="EMBL" id="KYP56665.1"/>
    </source>
</evidence>